<reference evidence="1" key="1">
    <citation type="submission" date="2020-10" db="EMBL/GenBank/DDBJ databases">
        <authorList>
            <person name="Han B."/>
            <person name="Lu T."/>
            <person name="Zhao Q."/>
            <person name="Huang X."/>
            <person name="Zhao Y."/>
        </authorList>
    </citation>
    <scope>NUCLEOTIDE SEQUENCE</scope>
</reference>
<evidence type="ECO:0000313" key="2">
    <source>
        <dbReference type="Proteomes" id="UP000604825"/>
    </source>
</evidence>
<sequence>MTGGFGLPPIGAAMDQSRWTMESFSSSRMVDGVTANYNKVLRFLLYLPRAGADGVAVFSGGGMEDHLLQFDLEKVLRMSSAASNPFVSTSKPMNLKRNSSDIRCKYGVIHNYMLGC</sequence>
<gene>
    <name evidence="1" type="ORF">NCGR_LOCUS39768</name>
</gene>
<dbReference type="EMBL" id="CAJGYO010000010">
    <property type="protein sequence ID" value="CAD6256259.1"/>
    <property type="molecule type" value="Genomic_DNA"/>
</dbReference>
<proteinExistence type="predicted"/>
<accession>A0A811QJI5</accession>
<comment type="caution">
    <text evidence="1">The sequence shown here is derived from an EMBL/GenBank/DDBJ whole genome shotgun (WGS) entry which is preliminary data.</text>
</comment>
<organism evidence="1 2">
    <name type="scientific">Miscanthus lutarioriparius</name>
    <dbReference type="NCBI Taxonomy" id="422564"/>
    <lineage>
        <taxon>Eukaryota</taxon>
        <taxon>Viridiplantae</taxon>
        <taxon>Streptophyta</taxon>
        <taxon>Embryophyta</taxon>
        <taxon>Tracheophyta</taxon>
        <taxon>Spermatophyta</taxon>
        <taxon>Magnoliopsida</taxon>
        <taxon>Liliopsida</taxon>
        <taxon>Poales</taxon>
        <taxon>Poaceae</taxon>
        <taxon>PACMAD clade</taxon>
        <taxon>Panicoideae</taxon>
        <taxon>Andropogonodae</taxon>
        <taxon>Andropogoneae</taxon>
        <taxon>Saccharinae</taxon>
        <taxon>Miscanthus</taxon>
    </lineage>
</organism>
<name>A0A811QJI5_9POAL</name>
<dbReference type="AlphaFoldDB" id="A0A811QJI5"/>
<dbReference type="Proteomes" id="UP000604825">
    <property type="component" value="Unassembled WGS sequence"/>
</dbReference>
<evidence type="ECO:0000313" key="1">
    <source>
        <dbReference type="EMBL" id="CAD6256259.1"/>
    </source>
</evidence>
<keyword evidence="2" id="KW-1185">Reference proteome</keyword>
<protein>
    <submittedName>
        <fullName evidence="1">Uncharacterized protein</fullName>
    </submittedName>
</protein>